<sequence>MQHRFIEANGIRINIAEQGEGPLVLLCHGFPETSHAWRHQVAALAAAGFHVVAPDMRGYGETDSPADPEAFTLFHLVGDMIGILDALGAPTAIIAGNDWGASVAWQAALMRPDRFRGVVAIGVPMMGQPPVPPTRIFPQTAEALFYTLYFQEPGVAEAEFERDVPTTLRKLLYAASGDAGPRVPGDGTPNPFGMVSRKDGLLAPLPLPNGLPNWLTEADLQAFVAAFARSGFRGGLNYYRNLDRNWALQAALKGRTVDIPALYVVGDRDVGLSMPGMRDIIAAMPTLVPGLEPPLFLEACGHWAPQESPERVSAAIIEFARRHST</sequence>
<evidence type="ECO:0000313" key="4">
    <source>
        <dbReference type="Proteomes" id="UP001144805"/>
    </source>
</evidence>
<evidence type="ECO:0000256" key="1">
    <source>
        <dbReference type="ARBA" id="ARBA00022801"/>
    </source>
</evidence>
<accession>A0A9X3DXZ7</accession>
<protein>
    <submittedName>
        <fullName evidence="3">Alpha/beta hydrolase</fullName>
    </submittedName>
</protein>
<dbReference type="GO" id="GO:0016787">
    <property type="term" value="F:hydrolase activity"/>
    <property type="evidence" value="ECO:0007669"/>
    <property type="project" value="UniProtKB-KW"/>
</dbReference>
<dbReference type="InterPro" id="IPR000073">
    <property type="entry name" value="AB_hydrolase_1"/>
</dbReference>
<evidence type="ECO:0000259" key="2">
    <source>
        <dbReference type="Pfam" id="PF00561"/>
    </source>
</evidence>
<keyword evidence="4" id="KW-1185">Reference proteome</keyword>
<dbReference type="PRINTS" id="PR00111">
    <property type="entry name" value="ABHYDROLASE"/>
</dbReference>
<dbReference type="SUPFAM" id="SSF53474">
    <property type="entry name" value="alpha/beta-Hydrolases"/>
    <property type="match status" value="1"/>
</dbReference>
<proteinExistence type="predicted"/>
<dbReference type="RefSeq" id="WP_266336947.1">
    <property type="nucleotide sequence ID" value="NZ_JAPKNK010000001.1"/>
</dbReference>
<dbReference type="InterPro" id="IPR029058">
    <property type="entry name" value="AB_hydrolase_fold"/>
</dbReference>
<dbReference type="Pfam" id="PF00561">
    <property type="entry name" value="Abhydrolase_1"/>
    <property type="match status" value="1"/>
</dbReference>
<keyword evidence="1 3" id="KW-0378">Hydrolase</keyword>
<dbReference type="PANTHER" id="PTHR43329">
    <property type="entry name" value="EPOXIDE HYDROLASE"/>
    <property type="match status" value="1"/>
</dbReference>
<dbReference type="EMBL" id="JAPKNK010000001">
    <property type="protein sequence ID" value="MCX5567984.1"/>
    <property type="molecule type" value="Genomic_DNA"/>
</dbReference>
<reference evidence="3" key="1">
    <citation type="submission" date="2022-11" db="EMBL/GenBank/DDBJ databases">
        <title>Biodiversity and phylogenetic relationships of bacteria.</title>
        <authorList>
            <person name="Machado R.A.R."/>
            <person name="Bhat A."/>
            <person name="Loulou A."/>
            <person name="Kallel S."/>
        </authorList>
    </citation>
    <scope>NUCLEOTIDE SEQUENCE</scope>
    <source>
        <strain evidence="3">K-TC2</strain>
    </source>
</reference>
<comment type="caution">
    <text evidence="3">The sequence shown here is derived from an EMBL/GenBank/DDBJ whole genome shotgun (WGS) entry which is preliminary data.</text>
</comment>
<dbReference type="InterPro" id="IPR000639">
    <property type="entry name" value="Epox_hydrolase-like"/>
</dbReference>
<gene>
    <name evidence="3" type="ORF">OSH07_02135</name>
</gene>
<dbReference type="PRINTS" id="PR00412">
    <property type="entry name" value="EPOXHYDRLASE"/>
</dbReference>
<dbReference type="Proteomes" id="UP001144805">
    <property type="component" value="Unassembled WGS sequence"/>
</dbReference>
<dbReference type="AlphaFoldDB" id="A0A9X3DXZ7"/>
<evidence type="ECO:0000313" key="3">
    <source>
        <dbReference type="EMBL" id="MCX5567984.1"/>
    </source>
</evidence>
<feature type="domain" description="AB hydrolase-1" evidence="2">
    <location>
        <begin position="22"/>
        <end position="140"/>
    </location>
</feature>
<organism evidence="3 4">
    <name type="scientific">Kaistia nematophila</name>
    <dbReference type="NCBI Taxonomy" id="2994654"/>
    <lineage>
        <taxon>Bacteria</taxon>
        <taxon>Pseudomonadati</taxon>
        <taxon>Pseudomonadota</taxon>
        <taxon>Alphaproteobacteria</taxon>
        <taxon>Hyphomicrobiales</taxon>
        <taxon>Kaistiaceae</taxon>
        <taxon>Kaistia</taxon>
    </lineage>
</organism>
<name>A0A9X3DXZ7_9HYPH</name>
<dbReference type="Gene3D" id="3.40.50.1820">
    <property type="entry name" value="alpha/beta hydrolase"/>
    <property type="match status" value="1"/>
</dbReference>